<dbReference type="GO" id="GO:0046872">
    <property type="term" value="F:metal ion binding"/>
    <property type="evidence" value="ECO:0007669"/>
    <property type="project" value="UniProtKB-UniRule"/>
</dbReference>
<evidence type="ECO:0000256" key="4">
    <source>
        <dbReference type="ARBA" id="ARBA00022723"/>
    </source>
</evidence>
<dbReference type="Pfam" id="PF05343">
    <property type="entry name" value="Peptidase_M42"/>
    <property type="match status" value="1"/>
</dbReference>
<dbReference type="EMBL" id="CP046522">
    <property type="protein sequence ID" value="QGU93798.1"/>
    <property type="molecule type" value="Genomic_DNA"/>
</dbReference>
<dbReference type="Gene3D" id="2.40.30.40">
    <property type="entry name" value="Peptidase M42, domain 2"/>
    <property type="match status" value="1"/>
</dbReference>
<dbReference type="GO" id="GO:0006508">
    <property type="term" value="P:proteolysis"/>
    <property type="evidence" value="ECO:0007669"/>
    <property type="project" value="UniProtKB-KW"/>
</dbReference>
<keyword evidence="5" id="KW-0378">Hydrolase</keyword>
<evidence type="ECO:0000256" key="5">
    <source>
        <dbReference type="ARBA" id="ARBA00022801"/>
    </source>
</evidence>
<dbReference type="GO" id="GO:0004177">
    <property type="term" value="F:aminopeptidase activity"/>
    <property type="evidence" value="ECO:0007669"/>
    <property type="project" value="UniProtKB-UniRule"/>
</dbReference>
<comment type="similarity">
    <text evidence="1 6">Belongs to the peptidase M42 family.</text>
</comment>
<protein>
    <submittedName>
        <fullName evidence="8">Peptidase M42</fullName>
    </submittedName>
</protein>
<feature type="binding site" evidence="7">
    <location>
        <position position="304"/>
    </location>
    <ligand>
        <name>Zn(2+)</name>
        <dbReference type="ChEBI" id="CHEBI:29105"/>
        <label>2</label>
    </ligand>
</feature>
<dbReference type="PANTHER" id="PTHR32481:SF0">
    <property type="entry name" value="AMINOPEPTIDASE YPDE-RELATED"/>
    <property type="match status" value="1"/>
</dbReference>
<sequence>MDKLMENLIRTFGVSSKESYIKNIIKQEIEEIKNSKEINIGVTEDGIGNLIVKIGRGNERIMICTHMDNAGIIATLVEENGFIRVSPIGNLKPEKLVRSFVKFENGTLGRIDASKDNPSRDELFIDLGVSSKEIASQKVKEGDLAEVIGQGFISDNRIVAPNLHSKLGCYALLKAIRGIKEAENLNKEFYFIFTSQMEVGFRGARAAASGIKPSMAIILDSVEVEDYIGGNSALRLEGGPAVCIYDKSLVIHNDIKKIIEDAAEKLGVITQYNIGNDRNEGGIIHKEVGGIKTGVIEIPCRYMHTSGEMMSLKDIDDTITLICYVVDKISI</sequence>
<dbReference type="InterPro" id="IPR051464">
    <property type="entry name" value="Peptidase_M42_aminopept"/>
</dbReference>
<dbReference type="InterPro" id="IPR008007">
    <property type="entry name" value="Peptidase_M42"/>
</dbReference>
<dbReference type="InterPro" id="IPR023367">
    <property type="entry name" value="Peptidase_M42_dom2"/>
</dbReference>
<feature type="binding site" evidence="7">
    <location>
        <position position="220"/>
    </location>
    <ligand>
        <name>Zn(2+)</name>
        <dbReference type="ChEBI" id="CHEBI:29105"/>
        <label>1</label>
    </ligand>
</feature>
<evidence type="ECO:0000256" key="6">
    <source>
        <dbReference type="PIRNR" id="PIRNR001123"/>
    </source>
</evidence>
<feature type="binding site" evidence="7">
    <location>
        <position position="66"/>
    </location>
    <ligand>
        <name>Zn(2+)</name>
        <dbReference type="ChEBI" id="CHEBI:29105"/>
        <label>1</label>
    </ligand>
</feature>
<accession>A0A6I6F0C6</accession>
<gene>
    <name evidence="8" type="ORF">GOM49_00445</name>
</gene>
<keyword evidence="9" id="KW-1185">Reference proteome</keyword>
<dbReference type="Proteomes" id="UP000422764">
    <property type="component" value="Chromosome"/>
</dbReference>
<organism evidence="8 9">
    <name type="scientific">Clostridium bovifaecis</name>
    <dbReference type="NCBI Taxonomy" id="2184719"/>
    <lineage>
        <taxon>Bacteria</taxon>
        <taxon>Bacillati</taxon>
        <taxon>Bacillota</taxon>
        <taxon>Clostridia</taxon>
        <taxon>Eubacteriales</taxon>
        <taxon>Clostridiaceae</taxon>
        <taxon>Clostridium</taxon>
    </lineage>
</organism>
<proteinExistence type="inferred from homology"/>
<evidence type="ECO:0000256" key="1">
    <source>
        <dbReference type="ARBA" id="ARBA00006272"/>
    </source>
</evidence>
<dbReference type="AlphaFoldDB" id="A0A6I6F0C6"/>
<dbReference type="SUPFAM" id="SSF101821">
    <property type="entry name" value="Aminopeptidase/glucanase lid domain"/>
    <property type="match status" value="1"/>
</dbReference>
<dbReference type="SUPFAM" id="SSF53187">
    <property type="entry name" value="Zn-dependent exopeptidases"/>
    <property type="match status" value="1"/>
</dbReference>
<evidence type="ECO:0000313" key="8">
    <source>
        <dbReference type="EMBL" id="QGU93798.1"/>
    </source>
</evidence>
<reference evidence="8 9" key="1">
    <citation type="submission" date="2019-12" db="EMBL/GenBank/DDBJ databases">
        <title>Genome sequenceing of Clostridium bovifaecis.</title>
        <authorList>
            <person name="Yao Y."/>
        </authorList>
    </citation>
    <scope>NUCLEOTIDE SEQUENCE [LARGE SCALE GENOMIC DNA]</scope>
    <source>
        <strain evidence="8 9">BXX</strain>
    </source>
</reference>
<dbReference type="Gene3D" id="3.40.630.10">
    <property type="entry name" value="Zn peptidases"/>
    <property type="match status" value="1"/>
</dbReference>
<keyword evidence="2" id="KW-0031">Aminopeptidase</keyword>
<keyword evidence="3" id="KW-0645">Protease</keyword>
<comment type="cofactor">
    <cofactor evidence="7">
        <name>a divalent metal cation</name>
        <dbReference type="ChEBI" id="CHEBI:60240"/>
    </cofactor>
    <text evidence="7">Binds 2 divalent metal cations per subunit.</text>
</comment>
<evidence type="ECO:0000256" key="2">
    <source>
        <dbReference type="ARBA" id="ARBA00022438"/>
    </source>
</evidence>
<feature type="binding site" evidence="7">
    <location>
        <position position="198"/>
    </location>
    <ligand>
        <name>Zn(2+)</name>
        <dbReference type="ChEBI" id="CHEBI:29105"/>
        <label>2</label>
    </ligand>
</feature>
<evidence type="ECO:0000256" key="3">
    <source>
        <dbReference type="ARBA" id="ARBA00022670"/>
    </source>
</evidence>
<dbReference type="PANTHER" id="PTHR32481">
    <property type="entry name" value="AMINOPEPTIDASE"/>
    <property type="match status" value="1"/>
</dbReference>
<keyword evidence="4 7" id="KW-0479">Metal-binding</keyword>
<name>A0A6I6F0C6_9CLOT</name>
<evidence type="ECO:0000256" key="7">
    <source>
        <dbReference type="PIRSR" id="PIRSR001123-2"/>
    </source>
</evidence>
<dbReference type="PIRSF" id="PIRSF001123">
    <property type="entry name" value="PepA_GA"/>
    <property type="match status" value="1"/>
</dbReference>
<evidence type="ECO:0000313" key="9">
    <source>
        <dbReference type="Proteomes" id="UP000422764"/>
    </source>
</evidence>